<dbReference type="SMART" id="SM00829">
    <property type="entry name" value="PKS_ER"/>
    <property type="match status" value="1"/>
</dbReference>
<dbReference type="PANTHER" id="PTHR11695:SF294">
    <property type="entry name" value="RETICULON-4-INTERACTING PROTEIN 1, MITOCHONDRIAL"/>
    <property type="match status" value="1"/>
</dbReference>
<dbReference type="Gene3D" id="3.40.50.720">
    <property type="entry name" value="NAD(P)-binding Rossmann-like Domain"/>
    <property type="match status" value="1"/>
</dbReference>
<dbReference type="Proteomes" id="UP001432062">
    <property type="component" value="Chromosome"/>
</dbReference>
<protein>
    <submittedName>
        <fullName evidence="3">NADP-dependent oxidoreductase</fullName>
    </submittedName>
</protein>
<dbReference type="SUPFAM" id="SSF50129">
    <property type="entry name" value="GroES-like"/>
    <property type="match status" value="1"/>
</dbReference>
<dbReference type="InterPro" id="IPR002364">
    <property type="entry name" value="Quin_OxRdtase/zeta-crystal_CS"/>
</dbReference>
<keyword evidence="1" id="KW-0560">Oxidoreductase</keyword>
<name>A0ABZ1YXS6_9NOCA</name>
<dbReference type="PROSITE" id="PS01162">
    <property type="entry name" value="QOR_ZETA_CRYSTAL"/>
    <property type="match status" value="1"/>
</dbReference>
<dbReference type="CDD" id="cd05289">
    <property type="entry name" value="MDR_like_2"/>
    <property type="match status" value="1"/>
</dbReference>
<sequence>MRAIQQEHWGGPDTMRLAEIARPTPLPTEVLVKVVAAGVNPIDYFSREGQAYVQALTLPFVNGWDVAGIVEEVGYGVTRFRPGDRVYGMPWFPRAAGAYAEYVTAPSHQFAPMPTGSSFTEAAALPLAALTAWQMLVDIGEVAPGQRVLVSAAAGGVGHLAVQIAKSFGAYVIGSARAAKHDFLAALGADETIDYTTTDVAATVREVDIAIQMHGGEPALRMLETLRPGGILVNAQAAWTPGMAKRATELGVRASGYLVEPDRADLEALTDLVEKGQLRPHVESVLPLEQAAEAHRLIEQGRTTGKIVLTVSEPGHVPEA</sequence>
<dbReference type="InterPro" id="IPR013154">
    <property type="entry name" value="ADH-like_N"/>
</dbReference>
<keyword evidence="4" id="KW-1185">Reference proteome</keyword>
<dbReference type="Gene3D" id="3.90.180.10">
    <property type="entry name" value="Medium-chain alcohol dehydrogenases, catalytic domain"/>
    <property type="match status" value="1"/>
</dbReference>
<dbReference type="Pfam" id="PF13602">
    <property type="entry name" value="ADH_zinc_N_2"/>
    <property type="match status" value="1"/>
</dbReference>
<dbReference type="InterPro" id="IPR050700">
    <property type="entry name" value="YIM1/Zinc_Alcohol_DH_Fams"/>
</dbReference>
<evidence type="ECO:0000313" key="4">
    <source>
        <dbReference type="Proteomes" id="UP001432062"/>
    </source>
</evidence>
<organism evidence="3 4">
    <name type="scientific">Nocardia vinacea</name>
    <dbReference type="NCBI Taxonomy" id="96468"/>
    <lineage>
        <taxon>Bacteria</taxon>
        <taxon>Bacillati</taxon>
        <taxon>Actinomycetota</taxon>
        <taxon>Actinomycetes</taxon>
        <taxon>Mycobacteriales</taxon>
        <taxon>Nocardiaceae</taxon>
        <taxon>Nocardia</taxon>
    </lineage>
</organism>
<dbReference type="PANTHER" id="PTHR11695">
    <property type="entry name" value="ALCOHOL DEHYDROGENASE RELATED"/>
    <property type="match status" value="1"/>
</dbReference>
<accession>A0ABZ1YXS6</accession>
<dbReference type="InterPro" id="IPR020843">
    <property type="entry name" value="ER"/>
</dbReference>
<evidence type="ECO:0000256" key="1">
    <source>
        <dbReference type="ARBA" id="ARBA00023002"/>
    </source>
</evidence>
<reference evidence="3" key="1">
    <citation type="submission" date="2022-10" db="EMBL/GenBank/DDBJ databases">
        <title>The complete genomes of actinobacterial strains from the NBC collection.</title>
        <authorList>
            <person name="Joergensen T.S."/>
            <person name="Alvarez Arevalo M."/>
            <person name="Sterndorff E.B."/>
            <person name="Faurdal D."/>
            <person name="Vuksanovic O."/>
            <person name="Mourched A.-S."/>
            <person name="Charusanti P."/>
            <person name="Shaw S."/>
            <person name="Blin K."/>
            <person name="Weber T."/>
        </authorList>
    </citation>
    <scope>NUCLEOTIDE SEQUENCE</scope>
    <source>
        <strain evidence="3">NBC_01482</strain>
    </source>
</reference>
<proteinExistence type="predicted"/>
<dbReference type="RefSeq" id="WP_327099950.1">
    <property type="nucleotide sequence ID" value="NZ_CP109149.1"/>
</dbReference>
<dbReference type="SUPFAM" id="SSF51735">
    <property type="entry name" value="NAD(P)-binding Rossmann-fold domains"/>
    <property type="match status" value="1"/>
</dbReference>
<dbReference type="InterPro" id="IPR011032">
    <property type="entry name" value="GroES-like_sf"/>
</dbReference>
<dbReference type="EMBL" id="CP109441">
    <property type="protein sequence ID" value="WUV47050.1"/>
    <property type="molecule type" value="Genomic_DNA"/>
</dbReference>
<dbReference type="InterPro" id="IPR036291">
    <property type="entry name" value="NAD(P)-bd_dom_sf"/>
</dbReference>
<gene>
    <name evidence="3" type="ORF">OG563_01985</name>
</gene>
<evidence type="ECO:0000259" key="2">
    <source>
        <dbReference type="SMART" id="SM00829"/>
    </source>
</evidence>
<evidence type="ECO:0000313" key="3">
    <source>
        <dbReference type="EMBL" id="WUV47050.1"/>
    </source>
</evidence>
<dbReference type="Pfam" id="PF08240">
    <property type="entry name" value="ADH_N"/>
    <property type="match status" value="1"/>
</dbReference>
<feature type="domain" description="Enoyl reductase (ER)" evidence="2">
    <location>
        <begin position="10"/>
        <end position="309"/>
    </location>
</feature>